<organism evidence="1 2">
    <name type="scientific">Globodera rostochiensis</name>
    <name type="common">Golden nematode worm</name>
    <name type="synonym">Heterodera rostochiensis</name>
    <dbReference type="NCBI Taxonomy" id="31243"/>
    <lineage>
        <taxon>Eukaryota</taxon>
        <taxon>Metazoa</taxon>
        <taxon>Ecdysozoa</taxon>
        <taxon>Nematoda</taxon>
        <taxon>Chromadorea</taxon>
        <taxon>Rhabditida</taxon>
        <taxon>Tylenchina</taxon>
        <taxon>Tylenchomorpha</taxon>
        <taxon>Tylenchoidea</taxon>
        <taxon>Heteroderidae</taxon>
        <taxon>Heteroderinae</taxon>
        <taxon>Globodera</taxon>
    </lineage>
</organism>
<evidence type="ECO:0000313" key="2">
    <source>
        <dbReference type="WBParaSite" id="Gr19_v10_g11539.t1"/>
    </source>
</evidence>
<evidence type="ECO:0000313" key="3">
    <source>
        <dbReference type="WBParaSite" id="Gr19_v10_g12768.t1"/>
    </source>
</evidence>
<dbReference type="WBParaSite" id="Gr19_v10_g11539.t1">
    <property type="protein sequence ID" value="Gr19_v10_g11539.t1"/>
    <property type="gene ID" value="Gr19_v10_g11539"/>
</dbReference>
<protein>
    <submittedName>
        <fullName evidence="2 3">F-box protein</fullName>
    </submittedName>
</protein>
<accession>A0A914GYE7</accession>
<dbReference type="Proteomes" id="UP000887572">
    <property type="component" value="Unplaced"/>
</dbReference>
<reference evidence="2 3" key="1">
    <citation type="submission" date="2022-11" db="UniProtKB">
        <authorList>
            <consortium name="WormBaseParasite"/>
        </authorList>
    </citation>
    <scope>IDENTIFICATION</scope>
</reference>
<dbReference type="AlphaFoldDB" id="A0A914GYE7"/>
<name>A0A914GYE7_GLORO</name>
<evidence type="ECO:0000313" key="1">
    <source>
        <dbReference type="Proteomes" id="UP000887572"/>
    </source>
</evidence>
<sequence length="344" mass="39851">MSENPRKVEKQLNEISISNDVLFKVFKFCGPFVLGLKVALISDRFDRLVDAHFNSKEWILDCLEIRRAADRKGAEIVKIVEGNVERLLPVPKNPFTVKVIGLKSLEISYIDQSVIKFLKLICPICNFKGILLTIRTKDDQKRSWKIIWKKLWPLFKDNMCGLSLWPSKLDRLRQFSPTVLRDCPKLRSINFFDFFPAFPADDSAGASSAQALAKWLDTPRWDGLPKELGCFFCSERIEVLKMEFANSTVPANFIIYFWNPSSAVVVPFELNNNLTGERLVFRQFEEDNWLLVRCPIERDEDKWSKWEAEAKYCLGKSVDINFKDEDIGDGPWYYVLARFLGLTL</sequence>
<dbReference type="WBParaSite" id="Gr19_v10_g12768.t1">
    <property type="protein sequence ID" value="Gr19_v10_g12768.t1"/>
    <property type="gene ID" value="Gr19_v10_g12768"/>
</dbReference>
<proteinExistence type="predicted"/>
<keyword evidence="1" id="KW-1185">Reference proteome</keyword>